<dbReference type="RefSeq" id="WP_027458197.1">
    <property type="nucleotide sequence ID" value="NZ_JARBJQ010000019.1"/>
</dbReference>
<accession>A0A930BUE0</accession>
<sequence length="129" mass="14500">MKQTLLQEKYPIYVAEIGKNETTYRSVDELVAYYQARIAENPKVQFIGVFDHYAHTRKIEGPIVEGMTAAVDIIFCFGFAIPTPQMLAVRPRSIGIADMGDKFVISFLEAPMQPANQAMEAWTIALRNA</sequence>
<dbReference type="InterPro" id="IPR049204">
    <property type="entry name" value="DUF6858"/>
</dbReference>
<gene>
    <name evidence="1" type="ORF">HXL68_03780</name>
</gene>
<comment type="caution">
    <text evidence="1">The sequence shown here is derived from an EMBL/GenBank/DDBJ whole genome shotgun (WGS) entry which is preliminary data.</text>
</comment>
<evidence type="ECO:0000313" key="1">
    <source>
        <dbReference type="EMBL" id="MBF1164143.1"/>
    </source>
</evidence>
<name>A0A930BUE0_9RHOO</name>
<protein>
    <submittedName>
        <fullName evidence="1">Uncharacterized protein</fullName>
    </submittedName>
</protein>
<dbReference type="Proteomes" id="UP000718593">
    <property type="component" value="Unassembled WGS sequence"/>
</dbReference>
<evidence type="ECO:0000313" key="2">
    <source>
        <dbReference type="Proteomes" id="UP000718593"/>
    </source>
</evidence>
<dbReference type="AlphaFoldDB" id="A0A930BUE0"/>
<dbReference type="EMBL" id="JABZMI010000042">
    <property type="protein sequence ID" value="MBF1164143.1"/>
    <property type="molecule type" value="Genomic_DNA"/>
</dbReference>
<reference evidence="1" key="1">
    <citation type="submission" date="2020-04" db="EMBL/GenBank/DDBJ databases">
        <title>Deep metagenomics examines the oral microbiome during advanced dental caries in children, revealing novel taxa and co-occurrences with host molecules.</title>
        <authorList>
            <person name="Baker J.L."/>
            <person name="Morton J.T."/>
            <person name="Dinis M."/>
            <person name="Alvarez R."/>
            <person name="Tran N.C."/>
            <person name="Knight R."/>
            <person name="Edlund A."/>
        </authorList>
    </citation>
    <scope>NUCLEOTIDE SEQUENCE</scope>
    <source>
        <strain evidence="1">JCVI_32_bin.24</strain>
    </source>
</reference>
<organism evidence="1 2">
    <name type="scientific">Dechloromonas agitata</name>
    <dbReference type="NCBI Taxonomy" id="73030"/>
    <lineage>
        <taxon>Bacteria</taxon>
        <taxon>Pseudomonadati</taxon>
        <taxon>Pseudomonadota</taxon>
        <taxon>Betaproteobacteria</taxon>
        <taxon>Rhodocyclales</taxon>
        <taxon>Azonexaceae</taxon>
        <taxon>Dechloromonas</taxon>
    </lineage>
</organism>
<dbReference type="Pfam" id="PF21651">
    <property type="entry name" value="DUF6858"/>
    <property type="match status" value="1"/>
</dbReference>
<proteinExistence type="predicted"/>